<evidence type="ECO:0000313" key="3">
    <source>
        <dbReference type="Proteomes" id="UP000703661"/>
    </source>
</evidence>
<feature type="region of interest" description="Disordered" evidence="1">
    <location>
        <begin position="1"/>
        <end position="31"/>
    </location>
</feature>
<evidence type="ECO:0000256" key="1">
    <source>
        <dbReference type="SAM" id="MobiDB-lite"/>
    </source>
</evidence>
<evidence type="ECO:0000313" key="2">
    <source>
        <dbReference type="EMBL" id="KAG0007502.1"/>
    </source>
</evidence>
<organism evidence="2 3">
    <name type="scientific">Entomortierella chlamydospora</name>
    <dbReference type="NCBI Taxonomy" id="101097"/>
    <lineage>
        <taxon>Eukaryota</taxon>
        <taxon>Fungi</taxon>
        <taxon>Fungi incertae sedis</taxon>
        <taxon>Mucoromycota</taxon>
        <taxon>Mortierellomycotina</taxon>
        <taxon>Mortierellomycetes</taxon>
        <taxon>Mortierellales</taxon>
        <taxon>Mortierellaceae</taxon>
        <taxon>Entomortierella</taxon>
    </lineage>
</organism>
<accession>A0A9P6MLX1</accession>
<keyword evidence="3" id="KW-1185">Reference proteome</keyword>
<dbReference type="AlphaFoldDB" id="A0A9P6MLX1"/>
<comment type="caution">
    <text evidence="2">The sequence shown here is derived from an EMBL/GenBank/DDBJ whole genome shotgun (WGS) entry which is preliminary data.</text>
</comment>
<dbReference type="Proteomes" id="UP000703661">
    <property type="component" value="Unassembled WGS sequence"/>
</dbReference>
<gene>
    <name evidence="2" type="ORF">BGZ80_004592</name>
</gene>
<reference evidence="2" key="1">
    <citation type="journal article" date="2020" name="Fungal Divers.">
        <title>Resolving the Mortierellaceae phylogeny through synthesis of multi-gene phylogenetics and phylogenomics.</title>
        <authorList>
            <person name="Vandepol N."/>
            <person name="Liber J."/>
            <person name="Desiro A."/>
            <person name="Na H."/>
            <person name="Kennedy M."/>
            <person name="Barry K."/>
            <person name="Grigoriev I.V."/>
            <person name="Miller A.N."/>
            <person name="O'Donnell K."/>
            <person name="Stajich J.E."/>
            <person name="Bonito G."/>
        </authorList>
    </citation>
    <scope>NUCLEOTIDE SEQUENCE</scope>
    <source>
        <strain evidence="2">NRRL 2769</strain>
    </source>
</reference>
<proteinExistence type="predicted"/>
<dbReference type="EMBL" id="JAAAID010002325">
    <property type="protein sequence ID" value="KAG0007502.1"/>
    <property type="molecule type" value="Genomic_DNA"/>
</dbReference>
<feature type="compositionally biased region" description="Basic residues" evidence="1">
    <location>
        <begin position="73"/>
        <end position="84"/>
    </location>
</feature>
<feature type="region of interest" description="Disordered" evidence="1">
    <location>
        <begin position="49"/>
        <end position="84"/>
    </location>
</feature>
<feature type="compositionally biased region" description="Polar residues" evidence="1">
    <location>
        <begin position="49"/>
        <end position="59"/>
    </location>
</feature>
<protein>
    <submittedName>
        <fullName evidence="2">Uncharacterized protein</fullName>
    </submittedName>
</protein>
<name>A0A9P6MLX1_9FUNG</name>
<sequence length="104" mass="11757">MLGQHLAILHDKKKGAPVPMQSLHDCQENKAPPQVSIIHSSVKRFCEPSTSDGFSAQSKNARRSGSETLTTFKPKRGRPPRLGKSKVIDDESIYIFWRIKRRSQ</sequence>